<comment type="cofactor">
    <cofactor evidence="2">
        <name>thiamine diphosphate</name>
        <dbReference type="ChEBI" id="CHEBI:58937"/>
    </cofactor>
</comment>
<evidence type="ECO:0000259" key="13">
    <source>
        <dbReference type="Pfam" id="PF02775"/>
    </source>
</evidence>
<dbReference type="InterPro" id="IPR012000">
    <property type="entry name" value="Thiamin_PyroP_enz_cen_dom"/>
</dbReference>
<evidence type="ECO:0000256" key="8">
    <source>
        <dbReference type="ARBA" id="ARBA00048738"/>
    </source>
</evidence>
<feature type="domain" description="Thiamine pyrophosphate enzyme N-terminal TPP-binding" evidence="14">
    <location>
        <begin position="50"/>
        <end position="164"/>
    </location>
</feature>
<dbReference type="SUPFAM" id="SSF52467">
    <property type="entry name" value="DHS-like NAD/FAD-binding domain"/>
    <property type="match status" value="1"/>
</dbReference>
<keyword evidence="5" id="KW-0479">Metal-binding</keyword>
<dbReference type="Pfam" id="PF02775">
    <property type="entry name" value="TPP_enzyme_C"/>
    <property type="match status" value="1"/>
</dbReference>
<evidence type="ECO:0000256" key="1">
    <source>
        <dbReference type="ARBA" id="ARBA00001946"/>
    </source>
</evidence>
<evidence type="ECO:0000259" key="14">
    <source>
        <dbReference type="Pfam" id="PF02776"/>
    </source>
</evidence>
<feature type="non-terminal residue" evidence="15">
    <location>
        <position position="1"/>
    </location>
</feature>
<evidence type="ECO:0000256" key="5">
    <source>
        <dbReference type="ARBA" id="ARBA00022723"/>
    </source>
</evidence>
<dbReference type="Gene3D" id="3.40.50.1220">
    <property type="entry name" value="TPP-binding domain"/>
    <property type="match status" value="1"/>
</dbReference>
<dbReference type="EMBL" id="JAIFTH010000721">
    <property type="protein sequence ID" value="KAG9509036.1"/>
    <property type="molecule type" value="Genomic_DNA"/>
</dbReference>
<dbReference type="InterPro" id="IPR012001">
    <property type="entry name" value="Thiamin_PyroP_enz_TPP-bd_dom"/>
</dbReference>
<comment type="catalytic activity">
    <reaction evidence="9">
        <text>(2R)-hydroxyhexadecanoyl-CoA = pentadecanal + formyl-CoA</text>
        <dbReference type="Rhea" id="RHEA:55212"/>
        <dbReference type="ChEBI" id="CHEBI:17302"/>
        <dbReference type="ChEBI" id="CHEBI:57376"/>
        <dbReference type="ChEBI" id="CHEBI:138654"/>
    </reaction>
    <physiologicalReaction direction="left-to-right" evidence="9">
        <dbReference type="Rhea" id="RHEA:55213"/>
    </physiologicalReaction>
</comment>
<keyword evidence="6 10" id="KW-0786">Thiamine pyrophosphate</keyword>
<evidence type="ECO:0000256" key="4">
    <source>
        <dbReference type="ARBA" id="ARBA00018936"/>
    </source>
</evidence>
<accession>A0ABQ7S6P3</accession>
<comment type="caution">
    <text evidence="15">The sequence shown here is derived from an EMBL/GenBank/DDBJ whole genome shotgun (WGS) entry which is preliminary data.</text>
</comment>
<dbReference type="PROSITE" id="PS00187">
    <property type="entry name" value="TPP_ENZYMES"/>
    <property type="match status" value="1"/>
</dbReference>
<evidence type="ECO:0000259" key="12">
    <source>
        <dbReference type="Pfam" id="PF00205"/>
    </source>
</evidence>
<dbReference type="Gene3D" id="3.40.50.970">
    <property type="match status" value="2"/>
</dbReference>
<evidence type="ECO:0000256" key="10">
    <source>
        <dbReference type="RuleBase" id="RU362132"/>
    </source>
</evidence>
<dbReference type="InterPro" id="IPR011766">
    <property type="entry name" value="TPP_enzyme_TPP-bd"/>
</dbReference>
<proteinExistence type="inferred from homology"/>
<comment type="catalytic activity">
    <reaction evidence="8">
        <text>2-hydroxyoctadecanoyl-CoA = heptadecanal + formyl-CoA</text>
        <dbReference type="Rhea" id="RHEA:55196"/>
        <dbReference type="ChEBI" id="CHEBI:57376"/>
        <dbReference type="ChEBI" id="CHEBI:74116"/>
        <dbReference type="ChEBI" id="CHEBI:138631"/>
    </reaction>
    <physiologicalReaction direction="left-to-right" evidence="8">
        <dbReference type="Rhea" id="RHEA:55197"/>
    </physiologicalReaction>
</comment>
<name>A0ABQ7S6P3_9ACAR</name>
<evidence type="ECO:0000256" key="11">
    <source>
        <dbReference type="SAM" id="Phobius"/>
    </source>
</evidence>
<feature type="domain" description="Thiamine pyrophosphate enzyme central" evidence="12">
    <location>
        <begin position="275"/>
        <end position="383"/>
    </location>
</feature>
<feature type="domain" description="Thiamine pyrophosphate enzyme TPP-binding" evidence="13">
    <location>
        <begin position="544"/>
        <end position="680"/>
    </location>
</feature>
<protein>
    <recommendedName>
        <fullName evidence="4">2-hydroxyacyl-CoA lyase 2</fullName>
    </recommendedName>
    <alternativeName>
        <fullName evidence="7">IlvB-like protein</fullName>
    </alternativeName>
</protein>
<keyword evidence="11" id="KW-0472">Membrane</keyword>
<dbReference type="InterPro" id="IPR029061">
    <property type="entry name" value="THDP-binding"/>
</dbReference>
<reference evidence="15 16" key="1">
    <citation type="submission" date="2020-10" db="EMBL/GenBank/DDBJ databases">
        <authorList>
            <person name="Klimov P.B."/>
            <person name="Dyachkov S.M."/>
            <person name="Chetverikov P.E."/>
        </authorList>
    </citation>
    <scope>NUCLEOTIDE SEQUENCE [LARGE SCALE GENOMIC DNA]</scope>
    <source>
        <strain evidence="15">BMOC 18-1129-001#AD2665</strain>
        <tissue evidence="15">Entire mites</tissue>
    </source>
</reference>
<evidence type="ECO:0000256" key="6">
    <source>
        <dbReference type="ARBA" id="ARBA00023052"/>
    </source>
</evidence>
<dbReference type="InterPro" id="IPR000399">
    <property type="entry name" value="TPP-bd_CS"/>
</dbReference>
<gene>
    <name evidence="15" type="primary">ILVBL</name>
    <name evidence="15" type="ORF">GZH46_02456</name>
</gene>
<evidence type="ECO:0000256" key="9">
    <source>
        <dbReference type="ARBA" id="ARBA00048767"/>
    </source>
</evidence>
<evidence type="ECO:0000256" key="3">
    <source>
        <dbReference type="ARBA" id="ARBA00007812"/>
    </source>
</evidence>
<dbReference type="SUPFAM" id="SSF52518">
    <property type="entry name" value="Thiamin diphosphate-binding fold (THDP-binding)"/>
    <property type="match status" value="2"/>
</dbReference>
<keyword evidence="11" id="KW-1133">Transmembrane helix</keyword>
<feature type="transmembrane region" description="Helical" evidence="11">
    <location>
        <begin position="6"/>
        <end position="30"/>
    </location>
</feature>
<evidence type="ECO:0000256" key="7">
    <source>
        <dbReference type="ARBA" id="ARBA00030510"/>
    </source>
</evidence>
<dbReference type="InterPro" id="IPR045229">
    <property type="entry name" value="TPP_enz"/>
</dbReference>
<evidence type="ECO:0000313" key="15">
    <source>
        <dbReference type="EMBL" id="KAG9509036.1"/>
    </source>
</evidence>
<dbReference type="Pfam" id="PF00205">
    <property type="entry name" value="TPP_enzyme_M"/>
    <property type="match status" value="1"/>
</dbReference>
<dbReference type="Proteomes" id="UP000825002">
    <property type="component" value="Unassembled WGS sequence"/>
</dbReference>
<dbReference type="PANTHER" id="PTHR18968">
    <property type="entry name" value="THIAMINE PYROPHOSPHATE ENZYMES"/>
    <property type="match status" value="1"/>
</dbReference>
<comment type="similarity">
    <text evidence="3 10">Belongs to the TPP enzyme family.</text>
</comment>
<evidence type="ECO:0000313" key="16">
    <source>
        <dbReference type="Proteomes" id="UP000825002"/>
    </source>
</evidence>
<dbReference type="PANTHER" id="PTHR18968:SF166">
    <property type="entry name" value="2-HYDROXYACYL-COA LYASE 2"/>
    <property type="match status" value="1"/>
</dbReference>
<keyword evidence="11" id="KW-0812">Transmembrane</keyword>
<dbReference type="Pfam" id="PF02776">
    <property type="entry name" value="TPP_enzyme_N"/>
    <property type="match status" value="1"/>
</dbReference>
<dbReference type="CDD" id="cd02004">
    <property type="entry name" value="TPP_BZL_OCoD_HPCL"/>
    <property type="match status" value="1"/>
</dbReference>
<sequence length="709" mass="76411">MFFTGLYYAFLVICVIQSFYPIFMILAMLVRQSRSFLPFFSPVDTTSKKHGGQLVAQVLKSHGIEHVFTLPGGHISPILTAAEQLKIRVVDVRHEATAVFAADAMARLTGRPGVAIVTAGPGLTNTVTAVKNAQMAESPVVVMSGAAATLLKGRGSLQDIEQLSLLKTTTKKQYTVEAVRDIVPTLREAFRVAQCGVPGPVFVEFPVDTLYPYDITAGQFTSATRSAGKQKPGLIQRLTKAYAQYSLDFIFAGAWQERDCSPHPVTVVEPRESDIQRAAQLLSTAKRPVAIVGTQATLPPYGPEQVAECVRKLGVPVFVNGGARGLLGSSYELQFRHSRSEAVREADVVLLLGAVCDFRLSYGRIFNRASSIISVNRSLSAARLNSPLFWRPTLACEADVGKFVLNLARTLAQRKQQTNSPTSDESQTEAVSDASKTLINSIDPIWLEQLHQRDATRNKAIELLAHEPVTGNPNACPLPPPSSIPNMDDSNQQRQANKKAAATTTVMTASADKLRDAQFVNPLKVVMALDKAFAGTKPTLVADGGDFVATASYILRPDGAGRWLDPGPFGTLGCGAGFALAAKLLHPERPVVCVMGDGAFGYAIAEIDTFVRHKCHVMFVVGNDACWTQIAREQVPMLGSSISCDLAYTDYHKVAHGFGALGVQLTQESGQPDTVLAAARERMERDGGNSIVVNAIIGKTKFRDGSISV</sequence>
<dbReference type="CDD" id="cd07035">
    <property type="entry name" value="TPP_PYR_POX_like"/>
    <property type="match status" value="1"/>
</dbReference>
<keyword evidence="16" id="KW-1185">Reference proteome</keyword>
<dbReference type="InterPro" id="IPR029035">
    <property type="entry name" value="DHS-like_NAD/FAD-binding_dom"/>
</dbReference>
<comment type="cofactor">
    <cofactor evidence="1">
        <name>Mg(2+)</name>
        <dbReference type="ChEBI" id="CHEBI:18420"/>
    </cofactor>
</comment>
<evidence type="ECO:0000256" key="2">
    <source>
        <dbReference type="ARBA" id="ARBA00001964"/>
    </source>
</evidence>
<organism evidence="15 16">
    <name type="scientific">Fragariocoptes setiger</name>
    <dbReference type="NCBI Taxonomy" id="1670756"/>
    <lineage>
        <taxon>Eukaryota</taxon>
        <taxon>Metazoa</taxon>
        <taxon>Ecdysozoa</taxon>
        <taxon>Arthropoda</taxon>
        <taxon>Chelicerata</taxon>
        <taxon>Arachnida</taxon>
        <taxon>Acari</taxon>
        <taxon>Acariformes</taxon>
        <taxon>Trombidiformes</taxon>
        <taxon>Prostigmata</taxon>
        <taxon>Eupodina</taxon>
        <taxon>Eriophyoidea</taxon>
        <taxon>Phytoptidae</taxon>
        <taxon>Fragariocoptes</taxon>
    </lineage>
</organism>